<reference evidence="2 3" key="1">
    <citation type="submission" date="2016-10" db="EMBL/GenBank/DDBJ databases">
        <authorList>
            <person name="de Groot N.N."/>
        </authorList>
    </citation>
    <scope>NUCLEOTIDE SEQUENCE [LARGE SCALE GENOMIC DNA]</scope>
    <source>
        <strain evidence="2 3">DSM 25294</strain>
    </source>
</reference>
<evidence type="ECO:0000259" key="1">
    <source>
        <dbReference type="Pfam" id="PF02627"/>
    </source>
</evidence>
<dbReference type="Pfam" id="PF02627">
    <property type="entry name" value="CMD"/>
    <property type="match status" value="1"/>
</dbReference>
<dbReference type="PANTHER" id="PTHR33570">
    <property type="entry name" value="4-CARBOXYMUCONOLACTONE DECARBOXYLASE FAMILY PROTEIN"/>
    <property type="match status" value="1"/>
</dbReference>
<dbReference type="SUPFAM" id="SSF69118">
    <property type="entry name" value="AhpD-like"/>
    <property type="match status" value="1"/>
</dbReference>
<evidence type="ECO:0000313" key="3">
    <source>
        <dbReference type="Proteomes" id="UP000199382"/>
    </source>
</evidence>
<dbReference type="OrthoDB" id="9801400at2"/>
<organism evidence="2 3">
    <name type="scientific">Aliiruegeria lutimaris</name>
    <dbReference type="NCBI Taxonomy" id="571298"/>
    <lineage>
        <taxon>Bacteria</taxon>
        <taxon>Pseudomonadati</taxon>
        <taxon>Pseudomonadota</taxon>
        <taxon>Alphaproteobacteria</taxon>
        <taxon>Rhodobacterales</taxon>
        <taxon>Roseobacteraceae</taxon>
        <taxon>Aliiruegeria</taxon>
    </lineage>
</organism>
<proteinExistence type="predicted"/>
<protein>
    <submittedName>
        <fullName evidence="2">4-carboxymuconolactone decarboxylase</fullName>
    </submittedName>
</protein>
<dbReference type="AlphaFoldDB" id="A0A1G8J4G6"/>
<sequence>MSDFTKLFQSMIEQSQEMAKAMNPALEKFQFPDFTSMMPTMPKDAMEMAFGNTFNPGGLDAKTRLFVTLGGLVAQGSQLEPQIKLTVRHALEVGATAQEIAEVIGQMSVFGGVPAMTKAMELAQAVIAEHEEGK</sequence>
<dbReference type="RefSeq" id="WP_093147654.1">
    <property type="nucleotide sequence ID" value="NZ_FNEK01000001.1"/>
</dbReference>
<dbReference type="InterPro" id="IPR003779">
    <property type="entry name" value="CMD-like"/>
</dbReference>
<dbReference type="EMBL" id="FNEK01000001">
    <property type="protein sequence ID" value="SDI25981.1"/>
    <property type="molecule type" value="Genomic_DNA"/>
</dbReference>
<feature type="domain" description="Carboxymuconolactone decarboxylase-like" evidence="1">
    <location>
        <begin position="41"/>
        <end position="124"/>
    </location>
</feature>
<keyword evidence="3" id="KW-1185">Reference proteome</keyword>
<dbReference type="PANTHER" id="PTHR33570:SF2">
    <property type="entry name" value="CARBOXYMUCONOLACTONE DECARBOXYLASE-LIKE DOMAIN-CONTAINING PROTEIN"/>
    <property type="match status" value="1"/>
</dbReference>
<dbReference type="GO" id="GO:0051920">
    <property type="term" value="F:peroxiredoxin activity"/>
    <property type="evidence" value="ECO:0007669"/>
    <property type="project" value="InterPro"/>
</dbReference>
<name>A0A1G8J4G6_9RHOB</name>
<dbReference type="Gene3D" id="1.20.1290.10">
    <property type="entry name" value="AhpD-like"/>
    <property type="match status" value="1"/>
</dbReference>
<accession>A0A1G8J4G6</accession>
<dbReference type="InterPro" id="IPR052512">
    <property type="entry name" value="4CMD/NDH-1_regulator"/>
</dbReference>
<evidence type="ECO:0000313" key="2">
    <source>
        <dbReference type="EMBL" id="SDI25981.1"/>
    </source>
</evidence>
<gene>
    <name evidence="2" type="ORF">SAMN04488026_1001215</name>
</gene>
<dbReference type="InterPro" id="IPR029032">
    <property type="entry name" value="AhpD-like"/>
</dbReference>
<dbReference type="Proteomes" id="UP000199382">
    <property type="component" value="Unassembled WGS sequence"/>
</dbReference>
<dbReference type="STRING" id="571298.SAMN04488026_1001215"/>